<dbReference type="Proteomes" id="UP000190037">
    <property type="component" value="Unassembled WGS sequence"/>
</dbReference>
<evidence type="ECO:0000256" key="1">
    <source>
        <dbReference type="ARBA" id="ARBA00009437"/>
    </source>
</evidence>
<dbReference type="Pfam" id="PF00126">
    <property type="entry name" value="HTH_1"/>
    <property type="match status" value="1"/>
</dbReference>
<dbReference type="InterPro" id="IPR036388">
    <property type="entry name" value="WH-like_DNA-bd_sf"/>
</dbReference>
<dbReference type="EMBL" id="MWQN01000001">
    <property type="protein sequence ID" value="OPC84596.1"/>
    <property type="molecule type" value="Genomic_DNA"/>
</dbReference>
<comment type="caution">
    <text evidence="6">The sequence shown here is derived from an EMBL/GenBank/DDBJ whole genome shotgun (WGS) entry which is preliminary data.</text>
</comment>
<dbReference type="Gene3D" id="3.40.190.10">
    <property type="entry name" value="Periplasmic binding protein-like II"/>
    <property type="match status" value="2"/>
</dbReference>
<name>A0A1T3P699_9ACTN</name>
<keyword evidence="3" id="KW-0238">DNA-binding</keyword>
<evidence type="ECO:0000256" key="2">
    <source>
        <dbReference type="ARBA" id="ARBA00023015"/>
    </source>
</evidence>
<dbReference type="CDD" id="cd08414">
    <property type="entry name" value="PBP2_LTTR_aromatics_like"/>
    <property type="match status" value="1"/>
</dbReference>
<feature type="domain" description="HTH lysR-type" evidence="5">
    <location>
        <begin position="3"/>
        <end position="60"/>
    </location>
</feature>
<dbReference type="GO" id="GO:0032993">
    <property type="term" value="C:protein-DNA complex"/>
    <property type="evidence" value="ECO:0007669"/>
    <property type="project" value="TreeGrafter"/>
</dbReference>
<dbReference type="PANTHER" id="PTHR30346:SF0">
    <property type="entry name" value="HCA OPERON TRANSCRIPTIONAL ACTIVATOR HCAR"/>
    <property type="match status" value="1"/>
</dbReference>
<dbReference type="InterPro" id="IPR036390">
    <property type="entry name" value="WH_DNA-bd_sf"/>
</dbReference>
<dbReference type="OrthoDB" id="79118at2"/>
<gene>
    <name evidence="6" type="ORF">B4N89_30005</name>
</gene>
<evidence type="ECO:0000259" key="5">
    <source>
        <dbReference type="PROSITE" id="PS50931"/>
    </source>
</evidence>
<organism evidence="6 7">
    <name type="scientific">Embleya scabrispora</name>
    <dbReference type="NCBI Taxonomy" id="159449"/>
    <lineage>
        <taxon>Bacteria</taxon>
        <taxon>Bacillati</taxon>
        <taxon>Actinomycetota</taxon>
        <taxon>Actinomycetes</taxon>
        <taxon>Kitasatosporales</taxon>
        <taxon>Streptomycetaceae</taxon>
        <taxon>Embleya</taxon>
    </lineage>
</organism>
<dbReference type="InterPro" id="IPR000847">
    <property type="entry name" value="LysR_HTH_N"/>
</dbReference>
<dbReference type="SUPFAM" id="SSF53850">
    <property type="entry name" value="Periplasmic binding protein-like II"/>
    <property type="match status" value="1"/>
</dbReference>
<comment type="similarity">
    <text evidence="1">Belongs to the LysR transcriptional regulatory family.</text>
</comment>
<evidence type="ECO:0000313" key="6">
    <source>
        <dbReference type="EMBL" id="OPC84596.1"/>
    </source>
</evidence>
<reference evidence="6 7" key="1">
    <citation type="submission" date="2017-03" db="EMBL/GenBank/DDBJ databases">
        <title>Draft genome sequence of Streptomyces scabrisporus NF3, endophyte isolated from Amphipterygium adstringens.</title>
        <authorList>
            <person name="Vazquez M."/>
            <person name="Ceapa C.D."/>
            <person name="Rodriguez Luna D."/>
            <person name="Sanchez Esquivel S."/>
        </authorList>
    </citation>
    <scope>NUCLEOTIDE SEQUENCE [LARGE SCALE GENOMIC DNA]</scope>
    <source>
        <strain evidence="6 7">NF3</strain>
    </source>
</reference>
<keyword evidence="2" id="KW-0805">Transcription regulation</keyword>
<protein>
    <submittedName>
        <fullName evidence="6">LysR family transcriptional regulator</fullName>
    </submittedName>
</protein>
<proteinExistence type="inferred from homology"/>
<dbReference type="GO" id="GO:0003700">
    <property type="term" value="F:DNA-binding transcription factor activity"/>
    <property type="evidence" value="ECO:0007669"/>
    <property type="project" value="InterPro"/>
</dbReference>
<dbReference type="Pfam" id="PF03466">
    <property type="entry name" value="LysR_substrate"/>
    <property type="match status" value="1"/>
</dbReference>
<dbReference type="AlphaFoldDB" id="A0A1T3P699"/>
<keyword evidence="4" id="KW-0804">Transcription</keyword>
<dbReference type="Gene3D" id="1.10.10.10">
    <property type="entry name" value="Winged helix-like DNA-binding domain superfamily/Winged helix DNA-binding domain"/>
    <property type="match status" value="1"/>
</dbReference>
<dbReference type="PANTHER" id="PTHR30346">
    <property type="entry name" value="TRANSCRIPTIONAL DUAL REGULATOR HCAR-RELATED"/>
    <property type="match status" value="1"/>
</dbReference>
<dbReference type="GO" id="GO:0003677">
    <property type="term" value="F:DNA binding"/>
    <property type="evidence" value="ECO:0007669"/>
    <property type="project" value="UniProtKB-KW"/>
</dbReference>
<dbReference type="FunFam" id="1.10.10.10:FF:000001">
    <property type="entry name" value="LysR family transcriptional regulator"/>
    <property type="match status" value="1"/>
</dbReference>
<dbReference type="InterPro" id="IPR005119">
    <property type="entry name" value="LysR_subst-bd"/>
</dbReference>
<evidence type="ECO:0000256" key="3">
    <source>
        <dbReference type="ARBA" id="ARBA00023125"/>
    </source>
</evidence>
<dbReference type="STRING" id="159449.B4N89_30005"/>
<keyword evidence="7" id="KW-1185">Reference proteome</keyword>
<evidence type="ECO:0000256" key="4">
    <source>
        <dbReference type="ARBA" id="ARBA00023163"/>
    </source>
</evidence>
<accession>A0A1T3P699</accession>
<dbReference type="PROSITE" id="PS50931">
    <property type="entry name" value="HTH_LYSR"/>
    <property type="match status" value="1"/>
</dbReference>
<dbReference type="SUPFAM" id="SSF46785">
    <property type="entry name" value="Winged helix' DNA-binding domain"/>
    <property type="match status" value="1"/>
</dbReference>
<evidence type="ECO:0000313" key="7">
    <source>
        <dbReference type="Proteomes" id="UP000190037"/>
    </source>
</evidence>
<dbReference type="PRINTS" id="PR00039">
    <property type="entry name" value="HTHLYSR"/>
</dbReference>
<sequence length="297" mass="31983">MSVEFRELECFVVLSEELHFTRTAARLYTSQARVSQLLRQLEDRIGARLFERSSRRVRLTPQGELFLAEVRPAYAGLTGAVDRAKARARGIEGVLRIGFVGTPYGALLDLVGDFRARHPQARADLAETPLSDPFGPVLRGEIDAAFVTLPVSDPTLRTGPVIAADPLVLGVSTRHAFARRARVDAEELADCVFVEIAGPAPAPWRELQSPTVTPGGRPIPRGPGAGTLQEVLSLIAGNHGVLLFCAQFAAYNGRPDVAFVPVTGLTESAVTLTWRRGGETTLLRAFVAASGRQIVPA</sequence>
<dbReference type="RefSeq" id="WP_078979739.1">
    <property type="nucleotide sequence ID" value="NZ_MWQN01000001.1"/>
</dbReference>